<dbReference type="InterPro" id="IPR000566">
    <property type="entry name" value="Lipocln_cytosolic_FA-bd_dom"/>
</dbReference>
<reference evidence="3" key="1">
    <citation type="submission" date="2016-11" db="EMBL/GenBank/DDBJ databases">
        <authorList>
            <person name="Varghese N."/>
            <person name="Submissions S."/>
        </authorList>
    </citation>
    <scope>NUCLEOTIDE SEQUENCE [LARGE SCALE GENOMIC DNA]</scope>
    <source>
        <strain evidence="3">DSM 29440</strain>
    </source>
</reference>
<proteinExistence type="predicted"/>
<keyword evidence="3" id="KW-1185">Reference proteome</keyword>
<dbReference type="Pfam" id="PF08212">
    <property type="entry name" value="Lipocalin_2"/>
    <property type="match status" value="1"/>
</dbReference>
<dbReference type="Gene3D" id="2.40.128.20">
    <property type="match status" value="1"/>
</dbReference>
<keyword evidence="2" id="KW-0449">Lipoprotein</keyword>
<organism evidence="2 3">
    <name type="scientific">Vannielia litorea</name>
    <dbReference type="NCBI Taxonomy" id="1217970"/>
    <lineage>
        <taxon>Bacteria</taxon>
        <taxon>Pseudomonadati</taxon>
        <taxon>Pseudomonadota</taxon>
        <taxon>Alphaproteobacteria</taxon>
        <taxon>Rhodobacterales</taxon>
        <taxon>Paracoccaceae</taxon>
        <taxon>Vannielia</taxon>
    </lineage>
</organism>
<name>A0A1N6GEX7_9RHOB</name>
<dbReference type="AlphaFoldDB" id="A0A1N6GEX7"/>
<dbReference type="STRING" id="1217970.SAMN05444002_2429"/>
<dbReference type="OrthoDB" id="594739at2"/>
<accession>A0A1N6GEX7</accession>
<sequence>MHRVILVALLLAGCAKTPTPDTYRNPTAPISSIALFDPARIAGEWREVASFRQAGPCLICQARFTTNAEGLALQSVAGTARLVPSGPGRLAVQGLPGDLSEPWWVLWVDADYRTLVIGTPSGRFGAVLDRGRIGPDRMKAATEILDWAGYDTARLRPAQM</sequence>
<dbReference type="Proteomes" id="UP000184932">
    <property type="component" value="Unassembled WGS sequence"/>
</dbReference>
<dbReference type="EMBL" id="FSRL01000001">
    <property type="protein sequence ID" value="SIO06051.1"/>
    <property type="molecule type" value="Genomic_DNA"/>
</dbReference>
<evidence type="ECO:0000313" key="2">
    <source>
        <dbReference type="EMBL" id="SIO06051.1"/>
    </source>
</evidence>
<evidence type="ECO:0000259" key="1">
    <source>
        <dbReference type="Pfam" id="PF08212"/>
    </source>
</evidence>
<dbReference type="RefSeq" id="WP_074256450.1">
    <property type="nucleotide sequence ID" value="NZ_FSRL01000001.1"/>
</dbReference>
<dbReference type="SUPFAM" id="SSF50814">
    <property type="entry name" value="Lipocalins"/>
    <property type="match status" value="1"/>
</dbReference>
<dbReference type="InterPro" id="IPR012674">
    <property type="entry name" value="Calycin"/>
</dbReference>
<evidence type="ECO:0000313" key="3">
    <source>
        <dbReference type="Proteomes" id="UP000184932"/>
    </source>
</evidence>
<feature type="domain" description="Lipocalin/cytosolic fatty-acid binding" evidence="1">
    <location>
        <begin position="72"/>
        <end position="157"/>
    </location>
</feature>
<gene>
    <name evidence="2" type="ORF">SAMN05444002_2429</name>
</gene>
<protein>
    <submittedName>
        <fullName evidence="2">Apolipoprotein D and lipocalin family protein</fullName>
    </submittedName>
</protein>